<dbReference type="STRING" id="860235.AOZ06_00465"/>
<evidence type="ECO:0000313" key="2">
    <source>
        <dbReference type="EMBL" id="ALG05603.1"/>
    </source>
</evidence>
<organism evidence="2 3">
    <name type="scientific">Kibdelosporangium phytohabitans</name>
    <dbReference type="NCBI Taxonomy" id="860235"/>
    <lineage>
        <taxon>Bacteria</taxon>
        <taxon>Bacillati</taxon>
        <taxon>Actinomycetota</taxon>
        <taxon>Actinomycetes</taxon>
        <taxon>Pseudonocardiales</taxon>
        <taxon>Pseudonocardiaceae</taxon>
        <taxon>Kibdelosporangium</taxon>
    </lineage>
</organism>
<dbReference type="OrthoDB" id="3573515at2"/>
<dbReference type="Proteomes" id="UP000063699">
    <property type="component" value="Chromosome"/>
</dbReference>
<evidence type="ECO:0008006" key="4">
    <source>
        <dbReference type="Google" id="ProtNLM"/>
    </source>
</evidence>
<feature type="transmembrane region" description="Helical" evidence="1">
    <location>
        <begin position="40"/>
        <end position="58"/>
    </location>
</feature>
<dbReference type="AlphaFoldDB" id="A0A0N9HR53"/>
<name>A0A0N9HR53_9PSEU</name>
<keyword evidence="1" id="KW-0472">Membrane</keyword>
<protein>
    <recommendedName>
        <fullName evidence="4">DUF983 domain-containing protein</fullName>
    </recommendedName>
</protein>
<dbReference type="KEGG" id="kphy:AOZ06_00465"/>
<evidence type="ECO:0000313" key="3">
    <source>
        <dbReference type="Proteomes" id="UP000063699"/>
    </source>
</evidence>
<accession>A0A0N9HR53</accession>
<keyword evidence="1" id="KW-0812">Transmembrane</keyword>
<dbReference type="RefSeq" id="WP_054287584.1">
    <property type="nucleotide sequence ID" value="NZ_CP012752.1"/>
</dbReference>
<feature type="transmembrane region" description="Helical" evidence="1">
    <location>
        <begin position="64"/>
        <end position="83"/>
    </location>
</feature>
<evidence type="ECO:0000256" key="1">
    <source>
        <dbReference type="SAM" id="Phobius"/>
    </source>
</evidence>
<reference evidence="2 3" key="1">
    <citation type="submission" date="2015-07" db="EMBL/GenBank/DDBJ databases">
        <title>Genome sequencing of Kibdelosporangium phytohabitans.</title>
        <authorList>
            <person name="Qin S."/>
            <person name="Xing K."/>
        </authorList>
    </citation>
    <scope>NUCLEOTIDE SEQUENCE [LARGE SCALE GENOMIC DNA]</scope>
    <source>
        <strain evidence="2 3">KLBMP1111</strain>
    </source>
</reference>
<dbReference type="EMBL" id="CP012752">
    <property type="protein sequence ID" value="ALG05603.1"/>
    <property type="molecule type" value="Genomic_DNA"/>
</dbReference>
<sequence>MTRLVRGADGRMWTVRGELEWGRRPATAEDFEHDVSGGHGPGVVMMFLVIVLGLVWVLRMPEDVVVPAWVVLALLMIFLFFPARWALRRPWKLVAETGDGTPEAPVEKWVGTVRGMFTVRSEVAKVARDIQRDTMPSFDGPLHPVE</sequence>
<keyword evidence="1" id="KW-1133">Transmembrane helix</keyword>
<keyword evidence="3" id="KW-1185">Reference proteome</keyword>
<gene>
    <name evidence="2" type="ORF">AOZ06_00465</name>
</gene>
<proteinExistence type="predicted"/>